<accession>A0A914EKT9</accession>
<proteinExistence type="predicted"/>
<evidence type="ECO:0000313" key="2">
    <source>
        <dbReference type="WBParaSite" id="ACRNAN_scaffold844.g30916.t1"/>
    </source>
</evidence>
<dbReference type="AlphaFoldDB" id="A0A914EKT9"/>
<sequence length="91" mass="10395">MTPNSCHNSFWLRMDPVVLVAERVVVSHVLKNLNDRRAPMHLFGHGPAYRAHDVMTIGHPNQFKNAVSNQGTYQYLKKSELGRMVHTTQLV</sequence>
<reference evidence="2" key="1">
    <citation type="submission" date="2022-11" db="UniProtKB">
        <authorList>
            <consortium name="WormBaseParasite"/>
        </authorList>
    </citation>
    <scope>IDENTIFICATION</scope>
</reference>
<name>A0A914EKT9_9BILA</name>
<dbReference type="WBParaSite" id="ACRNAN_scaffold844.g30916.t1">
    <property type="protein sequence ID" value="ACRNAN_scaffold844.g30916.t1"/>
    <property type="gene ID" value="ACRNAN_scaffold844.g30916"/>
</dbReference>
<dbReference type="Proteomes" id="UP000887540">
    <property type="component" value="Unplaced"/>
</dbReference>
<protein>
    <submittedName>
        <fullName evidence="2">Uncharacterized protein</fullName>
    </submittedName>
</protein>
<organism evidence="1 2">
    <name type="scientific">Acrobeloides nanus</name>
    <dbReference type="NCBI Taxonomy" id="290746"/>
    <lineage>
        <taxon>Eukaryota</taxon>
        <taxon>Metazoa</taxon>
        <taxon>Ecdysozoa</taxon>
        <taxon>Nematoda</taxon>
        <taxon>Chromadorea</taxon>
        <taxon>Rhabditida</taxon>
        <taxon>Tylenchina</taxon>
        <taxon>Cephalobomorpha</taxon>
        <taxon>Cephaloboidea</taxon>
        <taxon>Cephalobidae</taxon>
        <taxon>Acrobeloides</taxon>
    </lineage>
</organism>
<keyword evidence="1" id="KW-1185">Reference proteome</keyword>
<evidence type="ECO:0000313" key="1">
    <source>
        <dbReference type="Proteomes" id="UP000887540"/>
    </source>
</evidence>